<protein>
    <recommendedName>
        <fullName evidence="1">DUF6729 domain-containing protein</fullName>
    </recommendedName>
</protein>
<dbReference type="PANTHER" id="PTHR24401">
    <property type="entry name" value="SI:CH211-243P7.3-RELATED"/>
    <property type="match status" value="1"/>
</dbReference>
<accession>A0ABV0UKU5</accession>
<dbReference type="PANTHER" id="PTHR24401:SF29">
    <property type="entry name" value="SI:CH211-243P7.3-RELATED"/>
    <property type="match status" value="1"/>
</dbReference>
<organism evidence="2 3">
    <name type="scientific">Ilyodon furcidens</name>
    <name type="common">goldbreast splitfin</name>
    <dbReference type="NCBI Taxonomy" id="33524"/>
    <lineage>
        <taxon>Eukaryota</taxon>
        <taxon>Metazoa</taxon>
        <taxon>Chordata</taxon>
        <taxon>Craniata</taxon>
        <taxon>Vertebrata</taxon>
        <taxon>Euteleostomi</taxon>
        <taxon>Actinopterygii</taxon>
        <taxon>Neopterygii</taxon>
        <taxon>Teleostei</taxon>
        <taxon>Neoteleostei</taxon>
        <taxon>Acanthomorphata</taxon>
        <taxon>Ovalentaria</taxon>
        <taxon>Atherinomorphae</taxon>
        <taxon>Cyprinodontiformes</taxon>
        <taxon>Goodeidae</taxon>
        <taxon>Ilyodon</taxon>
    </lineage>
</organism>
<keyword evidence="3" id="KW-1185">Reference proteome</keyword>
<evidence type="ECO:0000313" key="2">
    <source>
        <dbReference type="EMBL" id="MEQ2245853.1"/>
    </source>
</evidence>
<gene>
    <name evidence="2" type="ORF">ILYODFUR_032213</name>
</gene>
<feature type="non-terminal residue" evidence="2">
    <location>
        <position position="145"/>
    </location>
</feature>
<proteinExistence type="predicted"/>
<dbReference type="EMBL" id="JAHRIQ010074686">
    <property type="protein sequence ID" value="MEQ2245853.1"/>
    <property type="molecule type" value="Genomic_DNA"/>
</dbReference>
<dbReference type="Pfam" id="PF20499">
    <property type="entry name" value="DUF6729"/>
    <property type="match status" value="1"/>
</dbReference>
<dbReference type="InterPro" id="IPR046616">
    <property type="entry name" value="DUF6729"/>
</dbReference>
<name>A0ABV0UKU5_9TELE</name>
<dbReference type="Proteomes" id="UP001482620">
    <property type="component" value="Unassembled WGS sequence"/>
</dbReference>
<reference evidence="2 3" key="1">
    <citation type="submission" date="2021-06" db="EMBL/GenBank/DDBJ databases">
        <authorList>
            <person name="Palmer J.M."/>
        </authorList>
    </citation>
    <scope>NUCLEOTIDE SEQUENCE [LARGE SCALE GENOMIC DNA]</scope>
    <source>
        <strain evidence="3">if_2019</strain>
        <tissue evidence="2">Muscle</tissue>
    </source>
</reference>
<feature type="domain" description="DUF6729" evidence="1">
    <location>
        <begin position="1"/>
        <end position="145"/>
    </location>
</feature>
<sequence>MHHSGIYTKVRKVIDLDSRYYLIGADYPRCSKCMIPVCPWSTEVLSQLDPAHRNKFPAILTTQLALDKRCVTLLKPQTVGNSSSYVQQALEELHSEEWAKHTFEYLSDCELHKKKSALTGSGEVLYQKSPPFCPLPLAQWFEMVH</sequence>
<comment type="caution">
    <text evidence="2">The sequence shown here is derived from an EMBL/GenBank/DDBJ whole genome shotgun (WGS) entry which is preliminary data.</text>
</comment>
<evidence type="ECO:0000313" key="3">
    <source>
        <dbReference type="Proteomes" id="UP001482620"/>
    </source>
</evidence>
<evidence type="ECO:0000259" key="1">
    <source>
        <dbReference type="Pfam" id="PF20499"/>
    </source>
</evidence>